<dbReference type="InterPro" id="IPR012349">
    <property type="entry name" value="Split_barrel_FMN-bd"/>
</dbReference>
<dbReference type="InterPro" id="IPR052019">
    <property type="entry name" value="F420H2_bilvrd_red/Heme_oxyg"/>
</dbReference>
<evidence type="ECO:0000259" key="2">
    <source>
        <dbReference type="Pfam" id="PF01243"/>
    </source>
</evidence>
<accession>A0ABP4VFD8</accession>
<reference evidence="4" key="1">
    <citation type="journal article" date="2019" name="Int. J. Syst. Evol. Microbiol.">
        <title>The Global Catalogue of Microorganisms (GCM) 10K type strain sequencing project: providing services to taxonomists for standard genome sequencing and annotation.</title>
        <authorList>
            <consortium name="The Broad Institute Genomics Platform"/>
            <consortium name="The Broad Institute Genome Sequencing Center for Infectious Disease"/>
            <person name="Wu L."/>
            <person name="Ma J."/>
        </authorList>
    </citation>
    <scope>NUCLEOTIDE SEQUENCE [LARGE SCALE GENOMIC DNA]</scope>
    <source>
        <strain evidence="4">JCM 15589</strain>
    </source>
</reference>
<gene>
    <name evidence="3" type="ORF">GCM10009809_17370</name>
</gene>
<dbReference type="PANTHER" id="PTHR35176:SF6">
    <property type="entry name" value="HEME OXYGENASE HI_0854-RELATED"/>
    <property type="match status" value="1"/>
</dbReference>
<evidence type="ECO:0000313" key="4">
    <source>
        <dbReference type="Proteomes" id="UP001501138"/>
    </source>
</evidence>
<dbReference type="InterPro" id="IPR011576">
    <property type="entry name" value="Pyridox_Oxase_N"/>
</dbReference>
<organism evidence="3 4">
    <name type="scientific">Isoptericola hypogeus</name>
    <dbReference type="NCBI Taxonomy" id="300179"/>
    <lineage>
        <taxon>Bacteria</taxon>
        <taxon>Bacillati</taxon>
        <taxon>Actinomycetota</taxon>
        <taxon>Actinomycetes</taxon>
        <taxon>Micrococcales</taxon>
        <taxon>Promicromonosporaceae</taxon>
        <taxon>Isoptericola</taxon>
    </lineage>
</organism>
<dbReference type="Gene3D" id="2.30.110.10">
    <property type="entry name" value="Electron Transport, Fmn-binding Protein, Chain A"/>
    <property type="match status" value="1"/>
</dbReference>
<feature type="domain" description="Pyridoxamine 5'-phosphate oxidase N-terminal" evidence="2">
    <location>
        <begin position="16"/>
        <end position="110"/>
    </location>
</feature>
<dbReference type="SUPFAM" id="SSF50475">
    <property type="entry name" value="FMN-binding split barrel"/>
    <property type="match status" value="1"/>
</dbReference>
<dbReference type="EMBL" id="BAAAPM010000003">
    <property type="protein sequence ID" value="GAA1722207.1"/>
    <property type="molecule type" value="Genomic_DNA"/>
</dbReference>
<dbReference type="Pfam" id="PF01243">
    <property type="entry name" value="PNPOx_N"/>
    <property type="match status" value="1"/>
</dbReference>
<sequence length="162" mass="17651">MTDDLATDDLAAGAERVLTTVRYVVLATIDPDGAPRVSPVFFTRDGADVYWVSSPDAHHSRNVEHEPRVEGVVFDSTVRVGGAEAVYLTGRARRIPDDELGDRCAAAYADTRDGVAFTPAELSGDSSLRLYVLECERREVLVRGRHPTLGTGIDRRMPVPPS</sequence>
<keyword evidence="1" id="KW-0560">Oxidoreductase</keyword>
<dbReference type="RefSeq" id="WP_344247649.1">
    <property type="nucleotide sequence ID" value="NZ_BAAAPM010000003.1"/>
</dbReference>
<keyword evidence="4" id="KW-1185">Reference proteome</keyword>
<protein>
    <recommendedName>
        <fullName evidence="2">Pyridoxamine 5'-phosphate oxidase N-terminal domain-containing protein</fullName>
    </recommendedName>
</protein>
<evidence type="ECO:0000256" key="1">
    <source>
        <dbReference type="ARBA" id="ARBA00023002"/>
    </source>
</evidence>
<name>A0ABP4VFD8_9MICO</name>
<dbReference type="Proteomes" id="UP001501138">
    <property type="component" value="Unassembled WGS sequence"/>
</dbReference>
<evidence type="ECO:0000313" key="3">
    <source>
        <dbReference type="EMBL" id="GAA1722207.1"/>
    </source>
</evidence>
<comment type="caution">
    <text evidence="3">The sequence shown here is derived from an EMBL/GenBank/DDBJ whole genome shotgun (WGS) entry which is preliminary data.</text>
</comment>
<dbReference type="PANTHER" id="PTHR35176">
    <property type="entry name" value="HEME OXYGENASE HI_0854-RELATED"/>
    <property type="match status" value="1"/>
</dbReference>
<proteinExistence type="predicted"/>